<sequence length="110" mass="11956">MTFSELLDFIEQNTDLTILKGSPADTLAASRNHAADDYAGEIVAALADRLGLDNADAQLPPRTTTINALGQTRLKYFADDAPVEGLRFVEKFIAAVDAAYNEEALREQGR</sequence>
<proteinExistence type="predicted"/>
<dbReference type="RefSeq" id="WP_076835211.1">
    <property type="nucleotide sequence ID" value="NZ_CP019434.1"/>
</dbReference>
<dbReference type="OrthoDB" id="8562667at2"/>
<accession>A0A1P8UDJ9</accession>
<organism evidence="1 2">
    <name type="scientific">Acidihalobacter ferrooxydans</name>
    <dbReference type="NCBI Taxonomy" id="1765967"/>
    <lineage>
        <taxon>Bacteria</taxon>
        <taxon>Pseudomonadati</taxon>
        <taxon>Pseudomonadota</taxon>
        <taxon>Gammaproteobacteria</taxon>
        <taxon>Chromatiales</taxon>
        <taxon>Ectothiorhodospiraceae</taxon>
        <taxon>Acidihalobacter</taxon>
    </lineage>
</organism>
<protein>
    <submittedName>
        <fullName evidence="1">Uncharacterized protein</fullName>
    </submittedName>
</protein>
<gene>
    <name evidence="1" type="ORF">BW247_01090</name>
</gene>
<reference evidence="1 2" key="1">
    <citation type="submission" date="2017-01" db="EMBL/GenBank/DDBJ databases">
        <title>Draft sequence of Acidihalobacter ferrooxidans strain DSM 14175 (strain V8).</title>
        <authorList>
            <person name="Khaleque H.N."/>
            <person name="Ramsay J.P."/>
            <person name="Murphy R.J.T."/>
            <person name="Kaksonen A.H."/>
            <person name="Boxall N.J."/>
            <person name="Watkin E.L.J."/>
        </authorList>
    </citation>
    <scope>NUCLEOTIDE SEQUENCE [LARGE SCALE GENOMIC DNA]</scope>
    <source>
        <strain evidence="1 2">V8</strain>
    </source>
</reference>
<dbReference type="AlphaFoldDB" id="A0A1P8UDJ9"/>
<dbReference type="Proteomes" id="UP000243807">
    <property type="component" value="Chromosome"/>
</dbReference>
<dbReference type="STRING" id="1765967.BW247_01090"/>
<evidence type="ECO:0000313" key="2">
    <source>
        <dbReference type="Proteomes" id="UP000243807"/>
    </source>
</evidence>
<name>A0A1P8UDJ9_9GAMM</name>
<dbReference type="KEGG" id="afy:BW247_01090"/>
<keyword evidence="2" id="KW-1185">Reference proteome</keyword>
<dbReference type="EMBL" id="CP019434">
    <property type="protein sequence ID" value="APZ41864.1"/>
    <property type="molecule type" value="Genomic_DNA"/>
</dbReference>
<evidence type="ECO:0000313" key="1">
    <source>
        <dbReference type="EMBL" id="APZ41864.1"/>
    </source>
</evidence>